<dbReference type="PROSITE" id="PS00737">
    <property type="entry name" value="THIOLASE_2"/>
    <property type="match status" value="1"/>
</dbReference>
<sequence>MVKTVIVSGARTPFGKFGGSLAPLTAAQLGGVAIKETLNRANVKADEVSEVIMGTVLQGGQGQLPSRQAMRYADIPWATKTETINKVCASGMRSVALGDMLIRLGEEDVIVAGGMESMSNAPYFMPNARWGLRMGDHKVVDMMVHDGLTCSFENVHMGTYGNRTADNFSLTREQQDEWAAQSHERALSAIKDGKFDDEITTVEVPQRKKDPIKVEHDEAPREGTTAEGLSKLRPAFGKDGTITAGNAPGVNDGASAMLLMSEEKAKQNGHETLATIVAHEEVAVEAERFPETPGIVINQLLEKTGYKLEDIDLFEVNEAFAAVSLASSEIAGLDPEKVNVNGGAVALGHPIGASGARIILTLAYELKRRGGGLGIASICSGGGQGDALLIEVPKQ</sequence>
<dbReference type="NCBIfam" id="TIGR01930">
    <property type="entry name" value="AcCoA-C-Actrans"/>
    <property type="match status" value="1"/>
</dbReference>
<evidence type="ECO:0000313" key="9">
    <source>
        <dbReference type="EMBL" id="GAA0462657.1"/>
    </source>
</evidence>
<evidence type="ECO:0000256" key="2">
    <source>
        <dbReference type="ARBA" id="ARBA00012705"/>
    </source>
</evidence>
<feature type="domain" description="Thiolase C-terminal" evidence="8">
    <location>
        <begin position="272"/>
        <end position="391"/>
    </location>
</feature>
<feature type="domain" description="Thiolase N-terminal" evidence="7">
    <location>
        <begin position="5"/>
        <end position="263"/>
    </location>
</feature>
<dbReference type="Pfam" id="PF02803">
    <property type="entry name" value="Thiolase_C"/>
    <property type="match status" value="1"/>
</dbReference>
<evidence type="ECO:0000313" key="10">
    <source>
        <dbReference type="Proteomes" id="UP001500740"/>
    </source>
</evidence>
<evidence type="ECO:0000256" key="4">
    <source>
        <dbReference type="ARBA" id="ARBA00023315"/>
    </source>
</evidence>
<dbReference type="PROSITE" id="PS00098">
    <property type="entry name" value="THIOLASE_1"/>
    <property type="match status" value="1"/>
</dbReference>
<comment type="caution">
    <text evidence="9">The sequence shown here is derived from an EMBL/GenBank/DDBJ whole genome shotgun (WGS) entry which is preliminary data.</text>
</comment>
<evidence type="ECO:0000256" key="3">
    <source>
        <dbReference type="ARBA" id="ARBA00022679"/>
    </source>
</evidence>
<proteinExistence type="inferred from homology"/>
<organism evidence="9 10">
    <name type="scientific">Alkalibacillus silvisoli</name>
    <dbReference type="NCBI Taxonomy" id="392823"/>
    <lineage>
        <taxon>Bacteria</taxon>
        <taxon>Bacillati</taxon>
        <taxon>Bacillota</taxon>
        <taxon>Bacilli</taxon>
        <taxon>Bacillales</taxon>
        <taxon>Bacillaceae</taxon>
        <taxon>Alkalibacillus</taxon>
    </lineage>
</organism>
<dbReference type="CDD" id="cd00751">
    <property type="entry name" value="thiolase"/>
    <property type="match status" value="1"/>
</dbReference>
<reference evidence="10" key="1">
    <citation type="journal article" date="2019" name="Int. J. Syst. Evol. Microbiol.">
        <title>The Global Catalogue of Microorganisms (GCM) 10K type strain sequencing project: providing services to taxonomists for standard genome sequencing and annotation.</title>
        <authorList>
            <consortium name="The Broad Institute Genomics Platform"/>
            <consortium name="The Broad Institute Genome Sequencing Center for Infectious Disease"/>
            <person name="Wu L."/>
            <person name="Ma J."/>
        </authorList>
    </citation>
    <scope>NUCLEOTIDE SEQUENCE [LARGE SCALE GENOMIC DNA]</scope>
    <source>
        <strain evidence="10">JCM 14193</strain>
    </source>
</reference>
<evidence type="ECO:0000259" key="8">
    <source>
        <dbReference type="Pfam" id="PF02803"/>
    </source>
</evidence>
<dbReference type="InterPro" id="IPR020616">
    <property type="entry name" value="Thiolase_N"/>
</dbReference>
<gene>
    <name evidence="9" type="ORF">GCM10008935_17740</name>
</gene>
<protein>
    <recommendedName>
        <fullName evidence="2">acetyl-CoA C-acetyltransferase</fullName>
        <ecNumber evidence="2">2.3.1.9</ecNumber>
    </recommendedName>
    <alternativeName>
        <fullName evidence="5">Acetoacetyl-CoA thiolase</fullName>
    </alternativeName>
</protein>
<dbReference type="NCBIfam" id="NF006086">
    <property type="entry name" value="PRK08235.1"/>
    <property type="match status" value="1"/>
</dbReference>
<dbReference type="InterPro" id="IPR020617">
    <property type="entry name" value="Thiolase_C"/>
</dbReference>
<dbReference type="Pfam" id="PF00108">
    <property type="entry name" value="Thiolase_N"/>
    <property type="match status" value="1"/>
</dbReference>
<dbReference type="PANTHER" id="PTHR18919:SF107">
    <property type="entry name" value="ACETYL-COA ACETYLTRANSFERASE, CYTOSOLIC"/>
    <property type="match status" value="1"/>
</dbReference>
<dbReference type="Gene3D" id="3.40.47.10">
    <property type="match status" value="2"/>
</dbReference>
<dbReference type="Proteomes" id="UP001500740">
    <property type="component" value="Unassembled WGS sequence"/>
</dbReference>
<dbReference type="InterPro" id="IPR016039">
    <property type="entry name" value="Thiolase-like"/>
</dbReference>
<dbReference type="PANTHER" id="PTHR18919">
    <property type="entry name" value="ACETYL-COA C-ACYLTRANSFERASE"/>
    <property type="match status" value="1"/>
</dbReference>
<keyword evidence="4 6" id="KW-0012">Acyltransferase</keyword>
<dbReference type="EMBL" id="BAAACZ010000013">
    <property type="protein sequence ID" value="GAA0462657.1"/>
    <property type="molecule type" value="Genomic_DNA"/>
</dbReference>
<comment type="similarity">
    <text evidence="1 6">Belongs to the thiolase-like superfamily. Thiolase family.</text>
</comment>
<accession>A0ABP3JRW6</accession>
<evidence type="ECO:0000256" key="5">
    <source>
        <dbReference type="ARBA" id="ARBA00030755"/>
    </source>
</evidence>
<name>A0ABP3JRW6_9BACI</name>
<dbReference type="InterPro" id="IPR020610">
    <property type="entry name" value="Thiolase_AS"/>
</dbReference>
<dbReference type="InterPro" id="IPR020615">
    <property type="entry name" value="Thiolase_acyl_enz_int_AS"/>
</dbReference>
<dbReference type="EC" id="2.3.1.9" evidence="2"/>
<dbReference type="RefSeq" id="WP_343783222.1">
    <property type="nucleotide sequence ID" value="NZ_BAAACZ010000013.1"/>
</dbReference>
<evidence type="ECO:0000256" key="1">
    <source>
        <dbReference type="ARBA" id="ARBA00010982"/>
    </source>
</evidence>
<keyword evidence="10" id="KW-1185">Reference proteome</keyword>
<dbReference type="InterPro" id="IPR002155">
    <property type="entry name" value="Thiolase"/>
</dbReference>
<evidence type="ECO:0000259" key="7">
    <source>
        <dbReference type="Pfam" id="PF00108"/>
    </source>
</evidence>
<dbReference type="InterPro" id="IPR020613">
    <property type="entry name" value="Thiolase_CS"/>
</dbReference>
<keyword evidence="3 6" id="KW-0808">Transferase</keyword>
<evidence type="ECO:0000256" key="6">
    <source>
        <dbReference type="RuleBase" id="RU003557"/>
    </source>
</evidence>
<dbReference type="PIRSF" id="PIRSF000429">
    <property type="entry name" value="Ac-CoA_Ac_transf"/>
    <property type="match status" value="1"/>
</dbReference>
<dbReference type="PROSITE" id="PS00099">
    <property type="entry name" value="THIOLASE_3"/>
    <property type="match status" value="1"/>
</dbReference>
<dbReference type="SUPFAM" id="SSF53901">
    <property type="entry name" value="Thiolase-like"/>
    <property type="match status" value="2"/>
</dbReference>